<name>A0A2P2PTV3_RHIMU</name>
<dbReference type="AlphaFoldDB" id="A0A2P2PTV3"/>
<accession>A0A2P2PTV3</accession>
<evidence type="ECO:0000313" key="1">
    <source>
        <dbReference type="EMBL" id="MBX58166.1"/>
    </source>
</evidence>
<proteinExistence type="predicted"/>
<sequence length="40" mass="4513">MLTNKSTGRGFVLPKSLFSPTAKSWQIRDAFFLVPKSEVQ</sequence>
<reference evidence="1" key="1">
    <citation type="submission" date="2018-02" db="EMBL/GenBank/DDBJ databases">
        <title>Rhizophora mucronata_Transcriptome.</title>
        <authorList>
            <person name="Meera S.P."/>
            <person name="Sreeshan A."/>
            <person name="Augustine A."/>
        </authorList>
    </citation>
    <scope>NUCLEOTIDE SEQUENCE</scope>
    <source>
        <tissue evidence="1">Leaf</tissue>
    </source>
</reference>
<protein>
    <submittedName>
        <fullName evidence="1">Uncharacterized protein</fullName>
    </submittedName>
</protein>
<dbReference type="EMBL" id="GGEC01077682">
    <property type="protein sequence ID" value="MBX58166.1"/>
    <property type="molecule type" value="Transcribed_RNA"/>
</dbReference>
<organism evidence="1">
    <name type="scientific">Rhizophora mucronata</name>
    <name type="common">Asiatic mangrove</name>
    <dbReference type="NCBI Taxonomy" id="61149"/>
    <lineage>
        <taxon>Eukaryota</taxon>
        <taxon>Viridiplantae</taxon>
        <taxon>Streptophyta</taxon>
        <taxon>Embryophyta</taxon>
        <taxon>Tracheophyta</taxon>
        <taxon>Spermatophyta</taxon>
        <taxon>Magnoliopsida</taxon>
        <taxon>eudicotyledons</taxon>
        <taxon>Gunneridae</taxon>
        <taxon>Pentapetalae</taxon>
        <taxon>rosids</taxon>
        <taxon>fabids</taxon>
        <taxon>Malpighiales</taxon>
        <taxon>Rhizophoraceae</taxon>
        <taxon>Rhizophora</taxon>
    </lineage>
</organism>